<evidence type="ECO:0000313" key="12">
    <source>
        <dbReference type="Proteomes" id="UP000003688"/>
    </source>
</evidence>
<dbReference type="Pfam" id="PF00231">
    <property type="entry name" value="ATP-synt"/>
    <property type="match status" value="1"/>
</dbReference>
<evidence type="ECO:0000256" key="4">
    <source>
        <dbReference type="ARBA" id="ARBA00022448"/>
    </source>
</evidence>
<evidence type="ECO:0000256" key="6">
    <source>
        <dbReference type="ARBA" id="ARBA00023065"/>
    </source>
</evidence>
<name>B9XPE8_PEDPL</name>
<dbReference type="GO" id="GO:0046933">
    <property type="term" value="F:proton-transporting ATP synthase activity, rotational mechanism"/>
    <property type="evidence" value="ECO:0007669"/>
    <property type="project" value="UniProtKB-UniRule"/>
</dbReference>
<dbReference type="RefSeq" id="WP_007417684.1">
    <property type="nucleotide sequence ID" value="NZ_ABOX02000046.1"/>
</dbReference>
<keyword evidence="7 10" id="KW-0472">Membrane</keyword>
<dbReference type="GO" id="GO:0042777">
    <property type="term" value="P:proton motive force-driven plasma membrane ATP synthesis"/>
    <property type="evidence" value="ECO:0007669"/>
    <property type="project" value="UniProtKB-UniRule"/>
</dbReference>
<comment type="caution">
    <text evidence="11">The sequence shown here is derived from an EMBL/GenBank/DDBJ whole genome shotgun (WGS) entry which is preliminary data.</text>
</comment>
<keyword evidence="8 10" id="KW-0139">CF(1)</keyword>
<dbReference type="PANTHER" id="PTHR11693:SF22">
    <property type="entry name" value="ATP SYNTHASE SUBUNIT GAMMA, MITOCHONDRIAL"/>
    <property type="match status" value="1"/>
</dbReference>
<proteinExistence type="inferred from homology"/>
<comment type="similarity">
    <text evidence="3 10">Belongs to the ATPase gamma chain family.</text>
</comment>
<dbReference type="EMBL" id="ABOX02000046">
    <property type="protein sequence ID" value="EEF58288.1"/>
    <property type="molecule type" value="Genomic_DNA"/>
</dbReference>
<keyword evidence="12" id="KW-1185">Reference proteome</keyword>
<dbReference type="GO" id="GO:0016787">
    <property type="term" value="F:hydrolase activity"/>
    <property type="evidence" value="ECO:0007669"/>
    <property type="project" value="UniProtKB-KW"/>
</dbReference>
<evidence type="ECO:0000256" key="3">
    <source>
        <dbReference type="ARBA" id="ARBA00007681"/>
    </source>
</evidence>
<dbReference type="InterPro" id="IPR035968">
    <property type="entry name" value="ATP_synth_F1_ATPase_gsu"/>
</dbReference>
<evidence type="ECO:0000256" key="5">
    <source>
        <dbReference type="ARBA" id="ARBA00022781"/>
    </source>
</evidence>
<reference evidence="11 12" key="1">
    <citation type="journal article" date="2011" name="J. Bacteriol.">
        <title>Genome sequence of 'Pedosphaera parvula' Ellin514, an aerobic Verrucomicrobial isolate from pasture soil.</title>
        <authorList>
            <person name="Kant R."/>
            <person name="van Passel M.W."/>
            <person name="Sangwan P."/>
            <person name="Palva A."/>
            <person name="Lucas S."/>
            <person name="Copeland A."/>
            <person name="Lapidus A."/>
            <person name="Glavina Del Rio T."/>
            <person name="Dalin E."/>
            <person name="Tice H."/>
            <person name="Bruce D."/>
            <person name="Goodwin L."/>
            <person name="Pitluck S."/>
            <person name="Chertkov O."/>
            <person name="Larimer F.W."/>
            <person name="Land M.L."/>
            <person name="Hauser L."/>
            <person name="Brettin T.S."/>
            <person name="Detter J.C."/>
            <person name="Han S."/>
            <person name="de Vos W.M."/>
            <person name="Janssen P.H."/>
            <person name="Smidt H."/>
        </authorList>
    </citation>
    <scope>NUCLEOTIDE SEQUENCE [LARGE SCALE GENOMIC DNA]</scope>
    <source>
        <strain evidence="11 12">Ellin514</strain>
    </source>
</reference>
<evidence type="ECO:0000256" key="10">
    <source>
        <dbReference type="HAMAP-Rule" id="MF_00815"/>
    </source>
</evidence>
<dbReference type="Gene3D" id="1.10.287.80">
    <property type="entry name" value="ATP synthase, gamma subunit, helix hairpin domain"/>
    <property type="match status" value="1"/>
</dbReference>
<dbReference type="InterPro" id="IPR000131">
    <property type="entry name" value="ATP_synth_F1_gsu"/>
</dbReference>
<dbReference type="OrthoDB" id="9812769at2"/>
<keyword evidence="11" id="KW-0378">Hydrolase</keyword>
<dbReference type="HAMAP" id="MF_00815">
    <property type="entry name" value="ATP_synth_gamma_bact"/>
    <property type="match status" value="1"/>
</dbReference>
<dbReference type="STRING" id="320771.Cflav_PD1016"/>
<dbReference type="CDD" id="cd12151">
    <property type="entry name" value="F1-ATPase_gamma"/>
    <property type="match status" value="1"/>
</dbReference>
<comment type="function">
    <text evidence="1 10">Produces ATP from ADP in the presence of a proton gradient across the membrane. The gamma chain is believed to be important in regulating ATPase activity and the flow of protons through the CF(0) complex.</text>
</comment>
<keyword evidence="5 10" id="KW-0375">Hydrogen ion transport</keyword>
<dbReference type="AlphaFoldDB" id="B9XPE8"/>
<dbReference type="SUPFAM" id="SSF52943">
    <property type="entry name" value="ATP synthase (F1-ATPase), gamma subunit"/>
    <property type="match status" value="1"/>
</dbReference>
<dbReference type="Gene3D" id="3.40.1380.10">
    <property type="match status" value="1"/>
</dbReference>
<evidence type="ECO:0000256" key="7">
    <source>
        <dbReference type="ARBA" id="ARBA00023136"/>
    </source>
</evidence>
<gene>
    <name evidence="10" type="primary">atpG</name>
    <name evidence="11" type="ORF">Cflav_PD1016</name>
</gene>
<accession>B9XPE8</accession>
<dbReference type="GO" id="GO:0005886">
    <property type="term" value="C:plasma membrane"/>
    <property type="evidence" value="ECO:0007669"/>
    <property type="project" value="UniProtKB-SubCell"/>
</dbReference>
<dbReference type="Proteomes" id="UP000003688">
    <property type="component" value="Unassembled WGS sequence"/>
</dbReference>
<keyword evidence="6 10" id="KW-0406">Ion transport</keyword>
<evidence type="ECO:0000256" key="1">
    <source>
        <dbReference type="ARBA" id="ARBA00003456"/>
    </source>
</evidence>
<dbReference type="GO" id="GO:0045259">
    <property type="term" value="C:proton-transporting ATP synthase complex"/>
    <property type="evidence" value="ECO:0007669"/>
    <property type="project" value="UniProtKB-KW"/>
</dbReference>
<comment type="subcellular location">
    <subcellularLocation>
        <location evidence="10">Cell membrane</location>
        <topology evidence="10">Peripheral membrane protein</topology>
    </subcellularLocation>
    <subcellularLocation>
        <location evidence="2">Membrane</location>
        <topology evidence="2">Peripheral membrane protein</topology>
    </subcellularLocation>
</comment>
<dbReference type="PANTHER" id="PTHR11693">
    <property type="entry name" value="ATP SYNTHASE GAMMA CHAIN"/>
    <property type="match status" value="1"/>
</dbReference>
<evidence type="ECO:0000256" key="8">
    <source>
        <dbReference type="ARBA" id="ARBA00023196"/>
    </source>
</evidence>
<evidence type="ECO:0000256" key="2">
    <source>
        <dbReference type="ARBA" id="ARBA00004170"/>
    </source>
</evidence>
<keyword evidence="9 10" id="KW-0066">ATP synthesis</keyword>
<dbReference type="NCBIfam" id="TIGR01146">
    <property type="entry name" value="ATPsyn_F1gamma"/>
    <property type="match status" value="1"/>
</dbReference>
<keyword evidence="4 10" id="KW-0813">Transport</keyword>
<organism evidence="11 12">
    <name type="scientific">Pedosphaera parvula (strain Ellin514)</name>
    <dbReference type="NCBI Taxonomy" id="320771"/>
    <lineage>
        <taxon>Bacteria</taxon>
        <taxon>Pseudomonadati</taxon>
        <taxon>Verrucomicrobiota</taxon>
        <taxon>Pedosphaerae</taxon>
        <taxon>Pedosphaerales</taxon>
        <taxon>Pedosphaeraceae</taxon>
        <taxon>Pedosphaera</taxon>
    </lineage>
</organism>
<comment type="subunit">
    <text evidence="10">F-type ATPases have 2 components, CF(1) - the catalytic core - and CF(0) - the membrane proton channel. CF(1) has five subunits: alpha(3), beta(3), gamma(1), delta(1), epsilon(1). CF(0) has three main subunits: a, b and c.</text>
</comment>
<evidence type="ECO:0000313" key="11">
    <source>
        <dbReference type="EMBL" id="EEF58288.1"/>
    </source>
</evidence>
<keyword evidence="10" id="KW-1003">Cell membrane</keyword>
<protein>
    <recommendedName>
        <fullName evidence="10">ATP synthase gamma chain</fullName>
    </recommendedName>
    <alternativeName>
        <fullName evidence="10">ATP synthase F1 sector gamma subunit</fullName>
    </alternativeName>
    <alternativeName>
        <fullName evidence="10">F-ATPase gamma subunit</fullName>
    </alternativeName>
</protein>
<dbReference type="PRINTS" id="PR00126">
    <property type="entry name" value="ATPASEGAMMA"/>
</dbReference>
<sequence>MPSTRDIRRRIKSVKNTAQITKAMQMVAASKMRKAQGAALAGRPYATLMNEVLAEVTTGAGDFTHPLLEKREVKKRALIVVSTDKGLCGGLNSNLMREAAKFDRDITVFITAGRKGSQFIARTKRQLVAEFTYKDAPLFSEARAISRFAREMFEKGEVDQVDILFTNFISTLNQKPEVVPFLPVGEITGVTAGVHGHANVEALAKGTTEFIYEPGVAGVLGALLPHYLNFKVYQILLEAKASEHSSRMVAMKNATDNAKQLIKDLTLEYNKLRQANITKELLEITSAAMAMS</sequence>
<dbReference type="GO" id="GO:0005524">
    <property type="term" value="F:ATP binding"/>
    <property type="evidence" value="ECO:0007669"/>
    <property type="project" value="UniProtKB-UniRule"/>
</dbReference>
<evidence type="ECO:0000256" key="9">
    <source>
        <dbReference type="ARBA" id="ARBA00023310"/>
    </source>
</evidence>